<dbReference type="OrthoDB" id="5879252at2"/>
<evidence type="ECO:0000313" key="1">
    <source>
        <dbReference type="EMBL" id="KGY08500.1"/>
    </source>
</evidence>
<reference evidence="1 2" key="1">
    <citation type="submission" date="2014-10" db="EMBL/GenBank/DDBJ databases">
        <title>Genome sequencing of Vibrio sinaloensis T08.</title>
        <authorList>
            <person name="Chan K.-G."/>
            <person name="Mohamad N.I."/>
        </authorList>
    </citation>
    <scope>NUCLEOTIDE SEQUENCE [LARGE SCALE GENOMIC DNA]</scope>
    <source>
        <strain evidence="1 2">T08</strain>
    </source>
</reference>
<dbReference type="AlphaFoldDB" id="A0A0A5HW66"/>
<proteinExistence type="predicted"/>
<dbReference type="EMBL" id="JRWP01000020">
    <property type="protein sequence ID" value="KGY08500.1"/>
    <property type="molecule type" value="Genomic_DNA"/>
</dbReference>
<gene>
    <name evidence="1" type="ORF">NM06_11695</name>
</gene>
<accession>A0A0A5HW66</accession>
<dbReference type="Proteomes" id="UP000030451">
    <property type="component" value="Unassembled WGS sequence"/>
</dbReference>
<comment type="caution">
    <text evidence="1">The sequence shown here is derived from an EMBL/GenBank/DDBJ whole genome shotgun (WGS) entry which is preliminary data.</text>
</comment>
<dbReference type="RefSeq" id="WP_038191129.1">
    <property type="nucleotide sequence ID" value="NZ_JRWP01000020.1"/>
</dbReference>
<organism evidence="1 2">
    <name type="scientific">Photobacterium sp. (strain ATCC 43367)</name>
    <dbReference type="NCBI Taxonomy" id="379097"/>
    <lineage>
        <taxon>Bacteria</taxon>
        <taxon>Pseudomonadati</taxon>
        <taxon>Pseudomonadota</taxon>
        <taxon>Gammaproteobacteria</taxon>
        <taxon>Vibrionales</taxon>
        <taxon>Vibrionaceae</taxon>
        <taxon>Vibrio</taxon>
        <taxon>Vibrio oreintalis group</taxon>
    </lineage>
</organism>
<evidence type="ECO:0000313" key="2">
    <source>
        <dbReference type="Proteomes" id="UP000030451"/>
    </source>
</evidence>
<name>A0A0A5HW66_PHOS4</name>
<protein>
    <submittedName>
        <fullName evidence="1">Uncharacterized protein</fullName>
    </submittedName>
</protein>
<sequence>MALCAAVAGIQILLLGFTLPALVSTAIICGLVNMAMKAAEKEANEALLRLTTSLTDWVLPELEQQAESLQKYTTQTFSDVSSALSRLKKCRSVLDKIPDRAPKEIKLALKGITLMQNEMSQSLTESKALGIKHEHLVKSLEVTKKELKRAKISQWQDEHLLKVIRKRDNSNTH</sequence>